<reference evidence="2" key="1">
    <citation type="journal article" date="2019" name="Int. J. Syst. Evol. Microbiol.">
        <title>The Global Catalogue of Microorganisms (GCM) 10K type strain sequencing project: providing services to taxonomists for standard genome sequencing and annotation.</title>
        <authorList>
            <consortium name="The Broad Institute Genomics Platform"/>
            <consortium name="The Broad Institute Genome Sequencing Center for Infectious Disease"/>
            <person name="Wu L."/>
            <person name="Ma J."/>
        </authorList>
    </citation>
    <scope>NUCLEOTIDE SEQUENCE [LARGE SCALE GENOMIC DNA]</scope>
    <source>
        <strain evidence="2">JCM 18019</strain>
    </source>
</reference>
<evidence type="ECO:0000313" key="1">
    <source>
        <dbReference type="EMBL" id="GAA5101866.1"/>
    </source>
</evidence>
<accession>A0ABP9MXE0</accession>
<dbReference type="SUPFAM" id="SSF56935">
    <property type="entry name" value="Porins"/>
    <property type="match status" value="1"/>
</dbReference>
<dbReference type="Proteomes" id="UP001500353">
    <property type="component" value="Unassembled WGS sequence"/>
</dbReference>
<evidence type="ECO:0000313" key="2">
    <source>
        <dbReference type="Proteomes" id="UP001500353"/>
    </source>
</evidence>
<protein>
    <submittedName>
        <fullName evidence="1">Outer membrane protein transport protein</fullName>
    </submittedName>
</protein>
<comment type="caution">
    <text evidence="1">The sequence shown here is derived from an EMBL/GenBank/DDBJ whole genome shotgun (WGS) entry which is preliminary data.</text>
</comment>
<organism evidence="1 2">
    <name type="scientific">Chryseobacterium ginsengisoli</name>
    <dbReference type="NCBI Taxonomy" id="363853"/>
    <lineage>
        <taxon>Bacteria</taxon>
        <taxon>Pseudomonadati</taxon>
        <taxon>Bacteroidota</taxon>
        <taxon>Flavobacteriia</taxon>
        <taxon>Flavobacteriales</taxon>
        <taxon>Weeksellaceae</taxon>
        <taxon>Chryseobacterium group</taxon>
        <taxon>Chryseobacterium</taxon>
    </lineage>
</organism>
<proteinExistence type="predicted"/>
<dbReference type="EMBL" id="BAABHX010000010">
    <property type="protein sequence ID" value="GAA5101866.1"/>
    <property type="molecule type" value="Genomic_DNA"/>
</dbReference>
<dbReference type="RefSeq" id="WP_345208416.1">
    <property type="nucleotide sequence ID" value="NZ_BAABHX010000010.1"/>
</dbReference>
<gene>
    <name evidence="1" type="ORF">GCM10023210_42250</name>
</gene>
<keyword evidence="2" id="KW-1185">Reference proteome</keyword>
<name>A0ABP9MXE0_9FLAO</name>
<dbReference type="Gene3D" id="2.40.160.60">
    <property type="entry name" value="Outer membrane protein transport protein (OMPP1/FadL/TodX)"/>
    <property type="match status" value="1"/>
</dbReference>
<sequence length="458" mass="50027">MSISAAFFAQAQDVSVIRNTVDVYSNAPNVGSAKFNAMAGSNGALGGDANSLLTNPAGLGVAISGEVSGTLSITNNKNTSSYAGSSYGYSINKGDLGNLGGVMTFQLMTESAWKFINIGVNYSNQSIENYVETPGNSNLVYDFDATNSSSFGRHAYDRYGYLSKTSFGVGANYNNNLYIGAGLNFLNSSIDQSDTAIFNSLSNGSSETFSKQNTPFYEKGNGFSASLGVIGKLSPNFRLGAALETPTFWNIDRSYNFYNDPIYGDDYAVENRKLTSPLKATVSAAFIASKSFALNVDYTLGLTKPKYKVYGDAETELNDFFKDNYKNLSELKIGAEYRVKQFRLRGGYSYASSPFDALTVSRYDNNGVAGDQSYNNLILNDRNALSFGLGYDFKSFYIDASYQNITSKYSNPFLYGTVDSNYEAGYYSPNRLISSDAYAVSDVKNVRNNFFLTFGWKF</sequence>